<name>A0A560EAP2_9BRAD</name>
<organism evidence="2 3">
    <name type="scientific">Bradyrhizobium stylosanthis</name>
    <dbReference type="NCBI Taxonomy" id="1803665"/>
    <lineage>
        <taxon>Bacteria</taxon>
        <taxon>Pseudomonadati</taxon>
        <taxon>Pseudomonadota</taxon>
        <taxon>Alphaproteobacteria</taxon>
        <taxon>Hyphomicrobiales</taxon>
        <taxon>Nitrobacteraceae</taxon>
        <taxon>Bradyrhizobium</taxon>
    </lineage>
</organism>
<protein>
    <recommendedName>
        <fullName evidence="4">Allene oxide cyclase barrel-like domain-containing protein</fullName>
    </recommendedName>
</protein>
<feature type="signal peptide" evidence="1">
    <location>
        <begin position="1"/>
        <end position="25"/>
    </location>
</feature>
<dbReference type="EMBL" id="VITK01000001">
    <property type="protein sequence ID" value="TWB06428.1"/>
    <property type="molecule type" value="Genomic_DNA"/>
</dbReference>
<evidence type="ECO:0008006" key="4">
    <source>
        <dbReference type="Google" id="ProtNLM"/>
    </source>
</evidence>
<dbReference type="OrthoDB" id="8252320at2"/>
<comment type="caution">
    <text evidence="2">The sequence shown here is derived from an EMBL/GenBank/DDBJ whole genome shotgun (WGS) entry which is preliminary data.</text>
</comment>
<accession>A0A560EAP2</accession>
<dbReference type="RefSeq" id="WP_145656490.1">
    <property type="nucleotide sequence ID" value="NZ_VITK01000001.1"/>
</dbReference>
<keyword evidence="3" id="KW-1185">Reference proteome</keyword>
<keyword evidence="1" id="KW-0732">Signal</keyword>
<evidence type="ECO:0000313" key="2">
    <source>
        <dbReference type="EMBL" id="TWB06428.1"/>
    </source>
</evidence>
<evidence type="ECO:0000313" key="3">
    <source>
        <dbReference type="Proteomes" id="UP000319949"/>
    </source>
</evidence>
<gene>
    <name evidence="2" type="ORF">FBZ96_101240</name>
</gene>
<dbReference type="STRING" id="1803665.GCA_001641335_03805"/>
<proteinExistence type="predicted"/>
<dbReference type="AlphaFoldDB" id="A0A560EAP2"/>
<feature type="chain" id="PRO_5022136319" description="Allene oxide cyclase barrel-like domain-containing protein" evidence="1">
    <location>
        <begin position="26"/>
        <end position="163"/>
    </location>
</feature>
<evidence type="ECO:0000256" key="1">
    <source>
        <dbReference type="SAM" id="SignalP"/>
    </source>
</evidence>
<dbReference type="Proteomes" id="UP000319949">
    <property type="component" value="Unassembled WGS sequence"/>
</dbReference>
<reference evidence="2 3" key="1">
    <citation type="submission" date="2019-06" db="EMBL/GenBank/DDBJ databases">
        <title>Genomic Encyclopedia of Type Strains, Phase IV (KMG-V): Genome sequencing to study the core and pangenomes of soil and plant-associated prokaryotes.</title>
        <authorList>
            <person name="Whitman W."/>
        </authorList>
    </citation>
    <scope>NUCLEOTIDE SEQUENCE [LARGE SCALE GENOMIC DNA]</scope>
    <source>
        <strain evidence="2 3">BR 510</strain>
    </source>
</reference>
<sequence length="163" mass="17067">MKKRSVVALVGAALGVIAVSQPVRADVIARYECSTAGFYSQEPIGDRPDHNLVVQDYVCVGVDGLLKGAVYSASNAVEWDGPKAAIVFGGGVHRIPGGRVVTQLIEGSARAVMKDGKPVGVESSGKGLVKFASGPYAALSGKTVRFVTTTINPIRFTLEFTTE</sequence>